<feature type="compositionally biased region" description="Basic and acidic residues" evidence="1">
    <location>
        <begin position="1"/>
        <end position="14"/>
    </location>
</feature>
<feature type="region of interest" description="Disordered" evidence="1">
    <location>
        <begin position="1"/>
        <end position="27"/>
    </location>
</feature>
<dbReference type="AlphaFoldDB" id="A0A1B6CQ49"/>
<organism evidence="2">
    <name type="scientific">Clastoptera arizonana</name>
    <name type="common">Arizona spittle bug</name>
    <dbReference type="NCBI Taxonomy" id="38151"/>
    <lineage>
        <taxon>Eukaryota</taxon>
        <taxon>Metazoa</taxon>
        <taxon>Ecdysozoa</taxon>
        <taxon>Arthropoda</taxon>
        <taxon>Hexapoda</taxon>
        <taxon>Insecta</taxon>
        <taxon>Pterygota</taxon>
        <taxon>Neoptera</taxon>
        <taxon>Paraneoptera</taxon>
        <taxon>Hemiptera</taxon>
        <taxon>Auchenorrhyncha</taxon>
        <taxon>Cercopoidea</taxon>
        <taxon>Clastopteridae</taxon>
        <taxon>Clastoptera</taxon>
    </lineage>
</organism>
<gene>
    <name evidence="2" type="ORF">g.44243</name>
</gene>
<proteinExistence type="predicted"/>
<name>A0A1B6CQ49_9HEMI</name>
<protein>
    <submittedName>
        <fullName evidence="2">Uncharacterized protein</fullName>
    </submittedName>
</protein>
<evidence type="ECO:0000313" key="2">
    <source>
        <dbReference type="EMBL" id="JAS15518.1"/>
    </source>
</evidence>
<accession>A0A1B6CQ49</accession>
<feature type="non-terminal residue" evidence="2">
    <location>
        <position position="1"/>
    </location>
</feature>
<feature type="non-terminal residue" evidence="2">
    <location>
        <position position="139"/>
    </location>
</feature>
<evidence type="ECO:0000256" key="1">
    <source>
        <dbReference type="SAM" id="MobiDB-lite"/>
    </source>
</evidence>
<reference evidence="2" key="1">
    <citation type="submission" date="2015-12" db="EMBL/GenBank/DDBJ databases">
        <title>De novo transcriptome assembly of four potential Pierce s Disease insect vectors from Arizona vineyards.</title>
        <authorList>
            <person name="Tassone E.E."/>
        </authorList>
    </citation>
    <scope>NUCLEOTIDE SEQUENCE</scope>
</reference>
<dbReference type="EMBL" id="GEDC01021780">
    <property type="protein sequence ID" value="JAS15518.1"/>
    <property type="molecule type" value="Transcribed_RNA"/>
</dbReference>
<sequence length="139" mass="16397">RLNQELEQKSRSQDQDGEYSSMAKNKEALIKEREKMVQEISMLKEKLQESMVYQEELESKNTIADIKISELTQELENQTSEMSKEAIFKERFEDDLLHIKKELGIKDNEISQLKSQILDSQRTFVQNQNTIKEQKISLE</sequence>